<dbReference type="InterPro" id="IPR025405">
    <property type="entry name" value="DUF4131"/>
</dbReference>
<dbReference type="RefSeq" id="WP_183989483.1">
    <property type="nucleotide sequence ID" value="NZ_BMHW01000001.1"/>
</dbReference>
<evidence type="ECO:0000256" key="1">
    <source>
        <dbReference type="ARBA" id="ARBA00004651"/>
    </source>
</evidence>
<dbReference type="Pfam" id="PF13567">
    <property type="entry name" value="DUF4131"/>
    <property type="match status" value="1"/>
</dbReference>
<evidence type="ECO:0000256" key="7">
    <source>
        <dbReference type="SAM" id="Phobius"/>
    </source>
</evidence>
<evidence type="ECO:0000313" key="11">
    <source>
        <dbReference type="Proteomes" id="UP000547879"/>
    </source>
</evidence>
<feature type="transmembrane region" description="Helical" evidence="7">
    <location>
        <begin position="250"/>
        <end position="272"/>
    </location>
</feature>
<evidence type="ECO:0000259" key="8">
    <source>
        <dbReference type="Pfam" id="PF03772"/>
    </source>
</evidence>
<feature type="domain" description="ComEC/Rec2-related protein" evidence="8">
    <location>
        <begin position="219"/>
        <end position="507"/>
    </location>
</feature>
<gene>
    <name evidence="10" type="ORF">HNQ72_000579</name>
</gene>
<evidence type="ECO:0000256" key="2">
    <source>
        <dbReference type="ARBA" id="ARBA00022475"/>
    </source>
</evidence>
<organism evidence="10 11">
    <name type="scientific">Rhizobium wenxiniae</name>
    <dbReference type="NCBI Taxonomy" id="1737357"/>
    <lineage>
        <taxon>Bacteria</taxon>
        <taxon>Pseudomonadati</taxon>
        <taxon>Pseudomonadota</taxon>
        <taxon>Alphaproteobacteria</taxon>
        <taxon>Hyphomicrobiales</taxon>
        <taxon>Rhizobiaceae</taxon>
        <taxon>Rhizobium/Agrobacterium group</taxon>
        <taxon>Rhizobium</taxon>
    </lineage>
</organism>
<evidence type="ECO:0000313" key="10">
    <source>
        <dbReference type="EMBL" id="MBB6160782.1"/>
    </source>
</evidence>
<evidence type="ECO:0000256" key="5">
    <source>
        <dbReference type="ARBA" id="ARBA00023136"/>
    </source>
</evidence>
<dbReference type="PANTHER" id="PTHR30619:SF1">
    <property type="entry name" value="RECOMBINATION PROTEIN 2"/>
    <property type="match status" value="1"/>
</dbReference>
<feature type="transmembrane region" description="Helical" evidence="7">
    <location>
        <begin position="488"/>
        <end position="505"/>
    </location>
</feature>
<keyword evidence="5 7" id="KW-0472">Membrane</keyword>
<feature type="transmembrane region" description="Helical" evidence="7">
    <location>
        <begin position="512"/>
        <end position="528"/>
    </location>
</feature>
<protein>
    <submittedName>
        <fullName evidence="10">ComEC/Rec2-related protein</fullName>
    </submittedName>
</protein>
<feature type="transmembrane region" description="Helical" evidence="7">
    <location>
        <begin position="20"/>
        <end position="38"/>
    </location>
</feature>
<reference evidence="10 11" key="1">
    <citation type="submission" date="2020-08" db="EMBL/GenBank/DDBJ databases">
        <title>Genomic Encyclopedia of Type Strains, Phase IV (KMG-IV): sequencing the most valuable type-strain genomes for metagenomic binning, comparative biology and taxonomic classification.</title>
        <authorList>
            <person name="Goeker M."/>
        </authorList>
    </citation>
    <scope>NUCLEOTIDE SEQUENCE [LARGE SCALE GENOMIC DNA]</scope>
    <source>
        <strain evidence="10 11">DSM 100734</strain>
    </source>
</reference>
<comment type="caution">
    <text evidence="10">The sequence shown here is derived from an EMBL/GenBank/DDBJ whole genome shotgun (WGS) entry which is preliminary data.</text>
</comment>
<dbReference type="PANTHER" id="PTHR30619">
    <property type="entry name" value="DNA INTERNALIZATION/COMPETENCE PROTEIN COMEC/REC2"/>
    <property type="match status" value="1"/>
</dbReference>
<dbReference type="InterPro" id="IPR052159">
    <property type="entry name" value="Competence_DNA_uptake"/>
</dbReference>
<evidence type="ECO:0000256" key="3">
    <source>
        <dbReference type="ARBA" id="ARBA00022692"/>
    </source>
</evidence>
<evidence type="ECO:0000256" key="6">
    <source>
        <dbReference type="SAM" id="MobiDB-lite"/>
    </source>
</evidence>
<feature type="transmembrane region" description="Helical" evidence="7">
    <location>
        <begin position="377"/>
        <end position="404"/>
    </location>
</feature>
<dbReference type="Proteomes" id="UP000547879">
    <property type="component" value="Unassembled WGS sequence"/>
</dbReference>
<feature type="transmembrane region" description="Helical" evidence="7">
    <location>
        <begin position="455"/>
        <end position="476"/>
    </location>
</feature>
<feature type="domain" description="DUF4131" evidence="9">
    <location>
        <begin position="18"/>
        <end position="171"/>
    </location>
</feature>
<dbReference type="InterPro" id="IPR004477">
    <property type="entry name" value="ComEC_N"/>
</dbReference>
<dbReference type="Pfam" id="PF03772">
    <property type="entry name" value="Competence"/>
    <property type="match status" value="1"/>
</dbReference>
<keyword evidence="11" id="KW-1185">Reference proteome</keyword>
<accession>A0A7X0CY19</accession>
<feature type="region of interest" description="Disordered" evidence="6">
    <location>
        <begin position="743"/>
        <end position="771"/>
    </location>
</feature>
<proteinExistence type="predicted"/>
<dbReference type="AlphaFoldDB" id="A0A7X0CY19"/>
<feature type="transmembrane region" description="Helical" evidence="7">
    <location>
        <begin position="424"/>
        <end position="448"/>
    </location>
</feature>
<feature type="transmembrane region" description="Helical" evidence="7">
    <location>
        <begin position="325"/>
        <end position="341"/>
    </location>
</feature>
<dbReference type="GO" id="GO:0005886">
    <property type="term" value="C:plasma membrane"/>
    <property type="evidence" value="ECO:0007669"/>
    <property type="project" value="UniProtKB-SubCell"/>
</dbReference>
<comment type="subcellular location">
    <subcellularLocation>
        <location evidence="1">Cell membrane</location>
        <topology evidence="1">Multi-pass membrane protein</topology>
    </subcellularLocation>
</comment>
<dbReference type="EMBL" id="JACHEG010000001">
    <property type="protein sequence ID" value="MBB6160782.1"/>
    <property type="molecule type" value="Genomic_DNA"/>
</dbReference>
<keyword evidence="4 7" id="KW-1133">Transmembrane helix</keyword>
<keyword evidence="2" id="KW-1003">Cell membrane</keyword>
<feature type="transmembrane region" description="Helical" evidence="7">
    <location>
        <begin position="279"/>
        <end position="295"/>
    </location>
</feature>
<name>A0A7X0CY19_9HYPH</name>
<sequence length="771" mass="83064">MPVAIGFGSAVWFLSPVEPSAWVPFLALAVLAPLALITRDGRARVFLTFACLGFCGMALAEIETWRQSTVILDSPVTTDVMGVVERSEAAGPGRLRYIVAVRQTANPILRRPPVRVSLLARAQHEPFENGAAISGRARLSPPSGPALPGLHDFAFSAYFDGIGAVGYFYSAPQRNGGSDVATGWPQLALRWLFDLRRQIGNRIREIAPGDAGAFAAAIVTDERRAISEDTVEALRVSGLAHIVAISGLNMALAAGIFFVGLRSVFALFLGVAQALPTKKIAAGGALAMVTAYYLVSGFGVSAQRAYIMMAVILVAVLLDRPSISLRNVALSALIILIWTPSEILGPSFQMSFAATVALVAGYAAWSRRPQTEERERFPIGHPVVTCAAVGWRFIAGIIVTSLIGSLATTMFSVEHFHRVATYGLAANLAAMPIISFLVMPSGLAAMLLMPFGLEAPFIGIMAWSLEWVILIAKHVAGWGGDIVVGEQHPWFLPFGVCGFLLLTLLRTRLRYSGLPFLFTAAVLFWMGVQHAQSSLLIAEDGNLVAYRDAGRVAANRKRPSEFVYGQWTYARGLPVLAMPEMLESEIPENMPASSDERLPEPVLVEAKRLMKKAGSVRFSCQLKAWCSFMSPEGVFVVVVDDGRYAGAACDVAGLVIAPRARFHSCRSGAPMLSGASLRKTGSIEIDLSAAAAGKWGVTTAMAGAVRPWSIHRQYDWRRNLYDPHLPEWVSKPKSSARLEEGFVVSDQAGMENRSQAPTDLGNYSGISDNGE</sequence>
<evidence type="ECO:0000256" key="4">
    <source>
        <dbReference type="ARBA" id="ARBA00022989"/>
    </source>
</evidence>
<evidence type="ECO:0000259" key="9">
    <source>
        <dbReference type="Pfam" id="PF13567"/>
    </source>
</evidence>
<keyword evidence="3 7" id="KW-0812">Transmembrane</keyword>
<dbReference type="NCBIfam" id="TIGR00360">
    <property type="entry name" value="ComEC_N-term"/>
    <property type="match status" value="1"/>
</dbReference>
<feature type="transmembrane region" description="Helical" evidence="7">
    <location>
        <begin position="347"/>
        <end position="365"/>
    </location>
</feature>